<proteinExistence type="predicted"/>
<keyword evidence="2" id="KW-1185">Reference proteome</keyword>
<protein>
    <submittedName>
        <fullName evidence="1">Uncharacterized protein</fullName>
    </submittedName>
</protein>
<name>A0A1H0XKF5_9ACTN</name>
<dbReference type="OrthoDB" id="3542954at2"/>
<evidence type="ECO:0000313" key="1">
    <source>
        <dbReference type="EMBL" id="SDQ03444.1"/>
    </source>
</evidence>
<dbReference type="Proteomes" id="UP000217103">
    <property type="component" value="Unassembled WGS sequence"/>
</dbReference>
<dbReference type="STRING" id="35622.SAMN04489764_0063"/>
<sequence length="128" mass="14079">MTLPGPTSDPVPAGVARTALAMAEQLRAELARRNVPTWDAPPVRPDEVAISVWYGLVAYTDGGRVWWKRPHRSMRGRPLLTYAQTLTGAADRLAADYAAARARPIPERLWQVRPHPRAAAPRHEGLSG</sequence>
<organism evidence="1 2">
    <name type="scientific">Thermostaphylospora chromogena</name>
    <dbReference type="NCBI Taxonomy" id="35622"/>
    <lineage>
        <taxon>Bacteria</taxon>
        <taxon>Bacillati</taxon>
        <taxon>Actinomycetota</taxon>
        <taxon>Actinomycetes</taxon>
        <taxon>Streptosporangiales</taxon>
        <taxon>Thermomonosporaceae</taxon>
        <taxon>Thermostaphylospora</taxon>
    </lineage>
</organism>
<evidence type="ECO:0000313" key="2">
    <source>
        <dbReference type="Proteomes" id="UP000217103"/>
    </source>
</evidence>
<dbReference type="EMBL" id="FNKK01000001">
    <property type="protein sequence ID" value="SDQ03444.1"/>
    <property type="molecule type" value="Genomic_DNA"/>
</dbReference>
<gene>
    <name evidence="1" type="ORF">SAMN04489764_0063</name>
</gene>
<dbReference type="RefSeq" id="WP_131815382.1">
    <property type="nucleotide sequence ID" value="NZ_FNKK01000001.1"/>
</dbReference>
<reference evidence="1 2" key="1">
    <citation type="submission" date="2016-10" db="EMBL/GenBank/DDBJ databases">
        <authorList>
            <person name="de Groot N.N."/>
        </authorList>
    </citation>
    <scope>NUCLEOTIDE SEQUENCE [LARGE SCALE GENOMIC DNA]</scope>
    <source>
        <strain evidence="1 2">DSM 43794</strain>
    </source>
</reference>
<dbReference type="AlphaFoldDB" id="A0A1H0XKF5"/>
<accession>A0A1H0XKF5</accession>